<evidence type="ECO:0000313" key="2">
    <source>
        <dbReference type="Proteomes" id="UP000039660"/>
    </source>
</evidence>
<evidence type="ECO:0000313" key="1">
    <source>
        <dbReference type="EMBL" id="CDZ45981.1"/>
    </source>
</evidence>
<dbReference type="AlphaFoldDB" id="A0A0T7GF86"/>
<dbReference type="EMBL" id="CCRK01000002">
    <property type="protein sequence ID" value="CDZ45981.1"/>
    <property type="molecule type" value="Genomic_DNA"/>
</dbReference>
<proteinExistence type="predicted"/>
<gene>
    <name evidence="1" type="ORF">NGAL_HAMBI1189_11760</name>
</gene>
<accession>A0A0T7GF86</accession>
<reference evidence="1 2" key="1">
    <citation type="submission" date="2014-08" db="EMBL/GenBank/DDBJ databases">
        <authorList>
            <person name="Chen Y.-H."/>
        </authorList>
    </citation>
    <scope>NUCLEOTIDE SEQUENCE [LARGE SCALE GENOMIC DNA]</scope>
</reference>
<name>A0A0T7GF86_NEOGA</name>
<sequence length="72" mass="8186">MNENDRIAAELKELEYNIAHLENEKQKGWLSTSKQNQLAEDRTRRDEIMAKGSRSAAIKQGADAIKALRFLA</sequence>
<organism evidence="1 2">
    <name type="scientific">Neorhizobium galegae bv. officinalis</name>
    <dbReference type="NCBI Taxonomy" id="323656"/>
    <lineage>
        <taxon>Bacteria</taxon>
        <taxon>Pseudomonadati</taxon>
        <taxon>Pseudomonadota</taxon>
        <taxon>Alphaproteobacteria</taxon>
        <taxon>Hyphomicrobiales</taxon>
        <taxon>Rhizobiaceae</taxon>
        <taxon>Rhizobium/Agrobacterium group</taxon>
        <taxon>Neorhizobium</taxon>
    </lineage>
</organism>
<protein>
    <submittedName>
        <fullName evidence="1">Uncharacterized protein</fullName>
    </submittedName>
</protein>
<dbReference type="Proteomes" id="UP000039660">
    <property type="component" value="Unassembled WGS sequence"/>
</dbReference>
<dbReference type="RefSeq" id="WP_046632192.1">
    <property type="nucleotide sequence ID" value="NZ_CCRK01000002.1"/>
</dbReference>